<evidence type="ECO:0000256" key="5">
    <source>
        <dbReference type="ARBA" id="ARBA00022898"/>
    </source>
</evidence>
<dbReference type="InterPro" id="IPR015421">
    <property type="entry name" value="PyrdxlP-dep_Trfase_major"/>
</dbReference>
<evidence type="ECO:0000313" key="10">
    <source>
        <dbReference type="Proteomes" id="UP000548423"/>
    </source>
</evidence>
<dbReference type="Gene3D" id="3.40.640.10">
    <property type="entry name" value="Type I PLP-dependent aspartate aminotransferase-like (Major domain)"/>
    <property type="match status" value="1"/>
</dbReference>
<dbReference type="InterPro" id="IPR015424">
    <property type="entry name" value="PyrdxlP-dep_Trfase"/>
</dbReference>
<dbReference type="GO" id="GO:0030170">
    <property type="term" value="F:pyridoxal phosphate binding"/>
    <property type="evidence" value="ECO:0007669"/>
    <property type="project" value="InterPro"/>
</dbReference>
<evidence type="ECO:0000256" key="3">
    <source>
        <dbReference type="ARBA" id="ARBA00022576"/>
    </source>
</evidence>
<dbReference type="GO" id="GO:0000105">
    <property type="term" value="P:L-histidine biosynthetic process"/>
    <property type="evidence" value="ECO:0007669"/>
    <property type="project" value="UniProtKB-UniRule"/>
</dbReference>
<dbReference type="InterPro" id="IPR005861">
    <property type="entry name" value="HisP_aminotrans"/>
</dbReference>
<evidence type="ECO:0000256" key="4">
    <source>
        <dbReference type="ARBA" id="ARBA00022679"/>
    </source>
</evidence>
<evidence type="ECO:0000256" key="2">
    <source>
        <dbReference type="ARBA" id="ARBA00011738"/>
    </source>
</evidence>
<dbReference type="PANTHER" id="PTHR43643:SF3">
    <property type="entry name" value="HISTIDINOL-PHOSPHATE AMINOTRANSFERASE"/>
    <property type="match status" value="1"/>
</dbReference>
<dbReference type="EC" id="2.6.1.9" evidence="7"/>
<comment type="cofactor">
    <cofactor evidence="1 7">
        <name>pyridoxal 5'-phosphate</name>
        <dbReference type="ChEBI" id="CHEBI:597326"/>
    </cofactor>
</comment>
<dbReference type="Proteomes" id="UP000548423">
    <property type="component" value="Unassembled WGS sequence"/>
</dbReference>
<comment type="subunit">
    <text evidence="2 7">Homodimer.</text>
</comment>
<dbReference type="InterPro" id="IPR015422">
    <property type="entry name" value="PyrdxlP-dep_Trfase_small"/>
</dbReference>
<proteinExistence type="inferred from homology"/>
<gene>
    <name evidence="7" type="primary">hisC</name>
    <name evidence="9" type="ORF">F4694_001553</name>
</gene>
<dbReference type="HAMAP" id="MF_01023">
    <property type="entry name" value="HisC_aminotrans_2"/>
    <property type="match status" value="1"/>
</dbReference>
<keyword evidence="4 7" id="KW-0808">Transferase</keyword>
<sequence length="370" mass="41416">MRWKKQLLTLTPYQPGKSIESVKKQYKLGQIIKLASNENPFGCSSKVHSALQSQQPGFAIYPDGYATTLRESVASFLKVNQDELIFGNGSDNIIQIISRSLLHPGANTVMATPSFSQYKHNAVIEGAEIREIPLLDGQHDLEKMYAAIDDHTNVVWVCSPNNPTGTYVSKNNLISFLDKVPAHVLVVLDEAYYEYVFADDYYNSIELTRTYSNLIVLRTFSKIYGLASLRVGYGVANRSIIQALEPAREPFNVNSFGQVAAQAALEDQEFVQNCKEKNRQGLTQFYEFCERHSLSYYPSQTNFVLIDIKADANQGFQYLLENGYIVRSGKALGFPTSLRITVGSSDQNEGVLNALGEFLTKQNTEKLSKN</sequence>
<accession>A0A852TBU1</accession>
<feature type="modified residue" description="N6-(pyridoxal phosphate)lysine" evidence="7">
    <location>
        <position position="222"/>
    </location>
</feature>
<dbReference type="UniPathway" id="UPA00031">
    <property type="reaction ID" value="UER00012"/>
</dbReference>
<keyword evidence="6 7" id="KW-0368">Histidine biosynthesis</keyword>
<evidence type="ECO:0000256" key="6">
    <source>
        <dbReference type="ARBA" id="ARBA00023102"/>
    </source>
</evidence>
<name>A0A852TBU1_9BACI</name>
<evidence type="ECO:0000256" key="7">
    <source>
        <dbReference type="HAMAP-Rule" id="MF_01023"/>
    </source>
</evidence>
<evidence type="ECO:0000259" key="8">
    <source>
        <dbReference type="Pfam" id="PF00155"/>
    </source>
</evidence>
<dbReference type="SUPFAM" id="SSF53383">
    <property type="entry name" value="PLP-dependent transferases"/>
    <property type="match status" value="1"/>
</dbReference>
<organism evidence="9 10">
    <name type="scientific">Neobacillus niacini</name>
    <dbReference type="NCBI Taxonomy" id="86668"/>
    <lineage>
        <taxon>Bacteria</taxon>
        <taxon>Bacillati</taxon>
        <taxon>Bacillota</taxon>
        <taxon>Bacilli</taxon>
        <taxon>Bacillales</taxon>
        <taxon>Bacillaceae</taxon>
        <taxon>Neobacillus</taxon>
    </lineage>
</organism>
<keyword evidence="7" id="KW-0028">Amino-acid biosynthesis</keyword>
<dbReference type="CDD" id="cd00609">
    <property type="entry name" value="AAT_like"/>
    <property type="match status" value="1"/>
</dbReference>
<feature type="domain" description="Aminotransferase class I/classII large" evidence="8">
    <location>
        <begin position="31"/>
        <end position="355"/>
    </location>
</feature>
<comment type="catalytic activity">
    <reaction evidence="7">
        <text>L-histidinol phosphate + 2-oxoglutarate = 3-(imidazol-4-yl)-2-oxopropyl phosphate + L-glutamate</text>
        <dbReference type="Rhea" id="RHEA:23744"/>
        <dbReference type="ChEBI" id="CHEBI:16810"/>
        <dbReference type="ChEBI" id="CHEBI:29985"/>
        <dbReference type="ChEBI" id="CHEBI:57766"/>
        <dbReference type="ChEBI" id="CHEBI:57980"/>
        <dbReference type="EC" id="2.6.1.9"/>
    </reaction>
</comment>
<dbReference type="AlphaFoldDB" id="A0A852TBU1"/>
<reference evidence="10" key="1">
    <citation type="submission" date="2020-07" db="EMBL/GenBank/DDBJ databases">
        <authorList>
            <person name="Partida-Martinez L."/>
            <person name="Huntemann M."/>
            <person name="Clum A."/>
            <person name="Wang J."/>
            <person name="Palaniappan K."/>
            <person name="Ritter S."/>
            <person name="Chen I.-M."/>
            <person name="Stamatis D."/>
            <person name="Reddy T."/>
            <person name="O'Malley R."/>
            <person name="Daum C."/>
            <person name="Shapiro N."/>
            <person name="Ivanova N."/>
            <person name="Kyrpides N."/>
            <person name="Woyke T."/>
        </authorList>
    </citation>
    <scope>NUCLEOTIDE SEQUENCE [LARGE SCALE GENOMIC DNA]</scope>
    <source>
        <strain evidence="10">AT2.8</strain>
    </source>
</reference>
<dbReference type="Pfam" id="PF00155">
    <property type="entry name" value="Aminotran_1_2"/>
    <property type="match status" value="1"/>
</dbReference>
<comment type="similarity">
    <text evidence="7">Belongs to the class-II pyridoxal-phosphate-dependent aminotransferase family. Histidinol-phosphate aminotransferase subfamily.</text>
</comment>
<comment type="caution">
    <text evidence="9">The sequence shown here is derived from an EMBL/GenBank/DDBJ whole genome shotgun (WGS) entry which is preliminary data.</text>
</comment>
<dbReference type="Gene3D" id="3.90.1150.10">
    <property type="entry name" value="Aspartate Aminotransferase, domain 1"/>
    <property type="match status" value="1"/>
</dbReference>
<reference evidence="10" key="2">
    <citation type="submission" date="2020-08" db="EMBL/GenBank/DDBJ databases">
        <title>The Agave Microbiome: Exploring the role of microbial communities in plant adaptations to desert environments.</title>
        <authorList>
            <person name="Partida-Martinez L.P."/>
        </authorList>
    </citation>
    <scope>NUCLEOTIDE SEQUENCE [LARGE SCALE GENOMIC DNA]</scope>
    <source>
        <strain evidence="10">AT2.8</strain>
    </source>
</reference>
<comment type="pathway">
    <text evidence="7">Amino-acid biosynthesis; L-histidine biosynthesis; L-histidine from 5-phospho-alpha-D-ribose 1-diphosphate: step 7/9.</text>
</comment>
<protein>
    <recommendedName>
        <fullName evidence="7">Histidinol-phosphate aminotransferase</fullName>
        <ecNumber evidence="7">2.6.1.9</ecNumber>
    </recommendedName>
    <alternativeName>
        <fullName evidence="7">Imidazole acetol-phosphate transaminase</fullName>
    </alternativeName>
</protein>
<dbReference type="GO" id="GO:0004400">
    <property type="term" value="F:histidinol-phosphate transaminase activity"/>
    <property type="evidence" value="ECO:0007669"/>
    <property type="project" value="UniProtKB-UniRule"/>
</dbReference>
<keyword evidence="5 7" id="KW-0663">Pyridoxal phosphate</keyword>
<dbReference type="InterPro" id="IPR050106">
    <property type="entry name" value="HistidinolP_aminotransfase"/>
</dbReference>
<dbReference type="PANTHER" id="PTHR43643">
    <property type="entry name" value="HISTIDINOL-PHOSPHATE AMINOTRANSFERASE 2"/>
    <property type="match status" value="1"/>
</dbReference>
<dbReference type="NCBIfam" id="TIGR01141">
    <property type="entry name" value="hisC"/>
    <property type="match status" value="1"/>
</dbReference>
<keyword evidence="3 7" id="KW-0032">Aminotransferase</keyword>
<evidence type="ECO:0000313" key="9">
    <source>
        <dbReference type="EMBL" id="NYE04804.1"/>
    </source>
</evidence>
<evidence type="ECO:0000256" key="1">
    <source>
        <dbReference type="ARBA" id="ARBA00001933"/>
    </source>
</evidence>
<dbReference type="EMBL" id="JACCBX010000003">
    <property type="protein sequence ID" value="NYE04804.1"/>
    <property type="molecule type" value="Genomic_DNA"/>
</dbReference>
<dbReference type="InterPro" id="IPR004839">
    <property type="entry name" value="Aminotransferase_I/II_large"/>
</dbReference>